<sequence>MQQIPYLSKEFLSQLDAILNFYSKDSVETAWTFYCKLLERLKSISYMPYRFRKNKTINREDTRDLIFKGYVVVFRIEQDHIKILAIYKHNLTPYS</sequence>
<dbReference type="Proteomes" id="UP000192671">
    <property type="component" value="Unassembled WGS sequence"/>
</dbReference>
<dbReference type="InterPro" id="IPR035093">
    <property type="entry name" value="RelE/ParE_toxin_dom_sf"/>
</dbReference>
<evidence type="ECO:0000256" key="1">
    <source>
        <dbReference type="ARBA" id="ARBA00022649"/>
    </source>
</evidence>
<dbReference type="AlphaFoldDB" id="A0A1X0U3C2"/>
<protein>
    <submittedName>
        <fullName evidence="2">Plasmid stabilization protein</fullName>
    </submittedName>
</protein>
<dbReference type="Gene3D" id="3.30.2310.20">
    <property type="entry name" value="RelE-like"/>
    <property type="match status" value="1"/>
</dbReference>
<keyword evidence="1" id="KW-1277">Toxin-antitoxin system</keyword>
<gene>
    <name evidence="2" type="ORF">A3835_02355</name>
</gene>
<reference evidence="2 3" key="1">
    <citation type="journal article" date="2017" name="Gene Rep">
        <title>The ribosomal RNA operon (rrn) of Campylobacter concisus supports molecular typing to genomospecies level.</title>
        <authorList>
            <person name="Huq M."/>
            <person name="Van T.T.H."/>
            <person name="Gurtler V."/>
            <person name="Elshagmani E."/>
            <person name="Allemailem K.S."/>
            <person name="Smooker P.M."/>
            <person name="Istivan T.S."/>
        </authorList>
    </citation>
    <scope>NUCLEOTIDE SEQUENCE [LARGE SCALE GENOMIC DNA]</scope>
    <source>
        <strain evidence="2 3">RCH 26</strain>
    </source>
</reference>
<dbReference type="EMBL" id="LVWL01000018">
    <property type="protein sequence ID" value="ORI08414.1"/>
    <property type="molecule type" value="Genomic_DNA"/>
</dbReference>
<evidence type="ECO:0000313" key="3">
    <source>
        <dbReference type="Proteomes" id="UP000192671"/>
    </source>
</evidence>
<comment type="caution">
    <text evidence="2">The sequence shown here is derived from an EMBL/GenBank/DDBJ whole genome shotgun (WGS) entry which is preliminary data.</text>
</comment>
<accession>A0A1X0U3C2</accession>
<organism evidence="2 3">
    <name type="scientific">Campylobacter concisus</name>
    <dbReference type="NCBI Taxonomy" id="199"/>
    <lineage>
        <taxon>Bacteria</taxon>
        <taxon>Pseudomonadati</taxon>
        <taxon>Campylobacterota</taxon>
        <taxon>Epsilonproteobacteria</taxon>
        <taxon>Campylobacterales</taxon>
        <taxon>Campylobacteraceae</taxon>
        <taxon>Campylobacter</taxon>
    </lineage>
</organism>
<name>A0A1X0U3C2_9BACT</name>
<evidence type="ECO:0000313" key="2">
    <source>
        <dbReference type="EMBL" id="ORI08414.1"/>
    </source>
</evidence>
<proteinExistence type="predicted"/>
<dbReference type="InterPro" id="IPR007712">
    <property type="entry name" value="RelE/ParE_toxin"/>
</dbReference>
<dbReference type="Pfam" id="PF05016">
    <property type="entry name" value="ParE_toxin"/>
    <property type="match status" value="1"/>
</dbReference>